<dbReference type="Pfam" id="PF19578">
    <property type="entry name" value="DUF6090"/>
    <property type="match status" value="1"/>
</dbReference>
<evidence type="ECO:0000313" key="3">
    <source>
        <dbReference type="Proteomes" id="UP000256980"/>
    </source>
</evidence>
<name>A0A3D9H1L7_9FLAO</name>
<feature type="transmembrane region" description="Helical" evidence="1">
    <location>
        <begin position="12"/>
        <end position="29"/>
    </location>
</feature>
<reference evidence="2 3" key="1">
    <citation type="submission" date="2018-07" db="EMBL/GenBank/DDBJ databases">
        <title>Genomic Encyclopedia of Type Strains, Phase III (KMG-III): the genomes of soil and plant-associated and newly described type strains.</title>
        <authorList>
            <person name="Whitman W."/>
        </authorList>
    </citation>
    <scope>NUCLEOTIDE SEQUENCE [LARGE SCALE GENOMIC DNA]</scope>
    <source>
        <strain evidence="2 3">CECT 7946</strain>
    </source>
</reference>
<protein>
    <submittedName>
        <fullName evidence="2">Uncharacterized protein</fullName>
    </submittedName>
</protein>
<dbReference type="EMBL" id="QRDV01000007">
    <property type="protein sequence ID" value="RED43061.1"/>
    <property type="molecule type" value="Genomic_DNA"/>
</dbReference>
<dbReference type="AlphaFoldDB" id="A0A3D9H1L7"/>
<evidence type="ECO:0000313" key="2">
    <source>
        <dbReference type="EMBL" id="RED43061.1"/>
    </source>
</evidence>
<keyword evidence="1" id="KW-0472">Membrane</keyword>
<dbReference type="Proteomes" id="UP000256980">
    <property type="component" value="Unassembled WGS sequence"/>
</dbReference>
<gene>
    <name evidence="2" type="ORF">DFQ10_107250</name>
</gene>
<keyword evidence="1" id="KW-1133">Transmembrane helix</keyword>
<accession>A0A3D9H1L7</accession>
<dbReference type="RefSeq" id="WP_181897652.1">
    <property type="nucleotide sequence ID" value="NZ_QRDV01000007.1"/>
</dbReference>
<evidence type="ECO:0000256" key="1">
    <source>
        <dbReference type="SAM" id="Phobius"/>
    </source>
</evidence>
<proteinExistence type="predicted"/>
<keyword evidence="1" id="KW-0812">Transmembrane</keyword>
<organism evidence="2 3">
    <name type="scientific">Winogradskyella eximia</name>
    <dbReference type="NCBI Taxonomy" id="262006"/>
    <lineage>
        <taxon>Bacteria</taxon>
        <taxon>Pseudomonadati</taxon>
        <taxon>Bacteroidota</taxon>
        <taxon>Flavobacteriia</taxon>
        <taxon>Flavobacteriales</taxon>
        <taxon>Flavobacteriaceae</taxon>
        <taxon>Winogradskyella</taxon>
    </lineage>
</organism>
<dbReference type="InterPro" id="IPR045749">
    <property type="entry name" value="DUF6090"/>
</dbReference>
<sequence>MKNKTGKYFKYAIGEIILVVIGILIALQINNWNENRKQSNVIQNYYYQLEEDLDDETDNIKDKISRISESIVSYEQYLELTKESNLELIEMMNALTEVKLAFWYPSFNSNTIGTLESTGDIKLIPAHLRKKLINLLRKQERIVSQANGNYSVYLSDLQKAGNLGFYRNNYHLKENSHLNYTENYPEIILTLENALYLKNYTEKRQIIELKQMLNNANELKELIKIEINNK</sequence>
<comment type="caution">
    <text evidence="2">The sequence shown here is derived from an EMBL/GenBank/DDBJ whole genome shotgun (WGS) entry which is preliminary data.</text>
</comment>
<keyword evidence="3" id="KW-1185">Reference proteome</keyword>